<sequence>MGLDIIIPNCSIKSDSKICSIPGKKIDKIKYVGFAIAGLCLVLIILAVLWWKRSPKDRKRNNKGPAEMEGLAWITSVIPGTDESIEK</sequence>
<evidence type="ECO:0000256" key="1">
    <source>
        <dbReference type="SAM" id="Phobius"/>
    </source>
</evidence>
<dbReference type="Proteomes" id="UP000235145">
    <property type="component" value="Unassembled WGS sequence"/>
</dbReference>
<accession>A0A9R1UWQ7</accession>
<comment type="caution">
    <text evidence="2">The sequence shown here is derived from an EMBL/GenBank/DDBJ whole genome shotgun (WGS) entry which is preliminary data.</text>
</comment>
<evidence type="ECO:0000313" key="3">
    <source>
        <dbReference type="Proteomes" id="UP000235145"/>
    </source>
</evidence>
<organism evidence="2 3">
    <name type="scientific">Lactuca sativa</name>
    <name type="common">Garden lettuce</name>
    <dbReference type="NCBI Taxonomy" id="4236"/>
    <lineage>
        <taxon>Eukaryota</taxon>
        <taxon>Viridiplantae</taxon>
        <taxon>Streptophyta</taxon>
        <taxon>Embryophyta</taxon>
        <taxon>Tracheophyta</taxon>
        <taxon>Spermatophyta</taxon>
        <taxon>Magnoliopsida</taxon>
        <taxon>eudicotyledons</taxon>
        <taxon>Gunneridae</taxon>
        <taxon>Pentapetalae</taxon>
        <taxon>asterids</taxon>
        <taxon>campanulids</taxon>
        <taxon>Asterales</taxon>
        <taxon>Asteraceae</taxon>
        <taxon>Cichorioideae</taxon>
        <taxon>Cichorieae</taxon>
        <taxon>Lactucinae</taxon>
        <taxon>Lactuca</taxon>
    </lineage>
</organism>
<evidence type="ECO:0000313" key="2">
    <source>
        <dbReference type="EMBL" id="KAJ0195350.1"/>
    </source>
</evidence>
<keyword evidence="1" id="KW-1133">Transmembrane helix</keyword>
<dbReference type="EMBL" id="NBSK02000007">
    <property type="protein sequence ID" value="KAJ0195350.1"/>
    <property type="molecule type" value="Genomic_DNA"/>
</dbReference>
<name>A0A9R1UWQ7_LACSA</name>
<protein>
    <submittedName>
        <fullName evidence="2">Uncharacterized protein</fullName>
    </submittedName>
</protein>
<reference evidence="2 3" key="1">
    <citation type="journal article" date="2017" name="Nat. Commun.">
        <title>Genome assembly with in vitro proximity ligation data and whole-genome triplication in lettuce.</title>
        <authorList>
            <person name="Reyes-Chin-Wo S."/>
            <person name="Wang Z."/>
            <person name="Yang X."/>
            <person name="Kozik A."/>
            <person name="Arikit S."/>
            <person name="Song C."/>
            <person name="Xia L."/>
            <person name="Froenicke L."/>
            <person name="Lavelle D.O."/>
            <person name="Truco M.J."/>
            <person name="Xia R."/>
            <person name="Zhu S."/>
            <person name="Xu C."/>
            <person name="Xu H."/>
            <person name="Xu X."/>
            <person name="Cox K."/>
            <person name="Korf I."/>
            <person name="Meyers B.C."/>
            <person name="Michelmore R.W."/>
        </authorList>
    </citation>
    <scope>NUCLEOTIDE SEQUENCE [LARGE SCALE GENOMIC DNA]</scope>
    <source>
        <strain evidence="3">cv. Salinas</strain>
        <tissue evidence="2">Seedlings</tissue>
    </source>
</reference>
<keyword evidence="3" id="KW-1185">Reference proteome</keyword>
<proteinExistence type="predicted"/>
<dbReference type="AlphaFoldDB" id="A0A9R1UWQ7"/>
<keyword evidence="1" id="KW-0812">Transmembrane</keyword>
<feature type="transmembrane region" description="Helical" evidence="1">
    <location>
        <begin position="31"/>
        <end position="51"/>
    </location>
</feature>
<keyword evidence="1" id="KW-0472">Membrane</keyword>
<gene>
    <name evidence="2" type="ORF">LSAT_V11C700351380</name>
</gene>